<gene>
    <name evidence="3" type="ORF">PCOR1329_LOCUS48718</name>
</gene>
<feature type="transmembrane region" description="Helical" evidence="2">
    <location>
        <begin position="117"/>
        <end position="138"/>
    </location>
</feature>
<name>A0ABN9UIH1_9DINO</name>
<reference evidence="3" key="1">
    <citation type="submission" date="2023-10" db="EMBL/GenBank/DDBJ databases">
        <authorList>
            <person name="Chen Y."/>
            <person name="Shah S."/>
            <person name="Dougan E. K."/>
            <person name="Thang M."/>
            <person name="Chan C."/>
        </authorList>
    </citation>
    <scope>NUCLEOTIDE SEQUENCE [LARGE SCALE GENOMIC DNA]</scope>
</reference>
<evidence type="ECO:0000256" key="2">
    <source>
        <dbReference type="SAM" id="Phobius"/>
    </source>
</evidence>
<proteinExistence type="predicted"/>
<keyword evidence="2" id="KW-1133">Transmembrane helix</keyword>
<feature type="region of interest" description="Disordered" evidence="1">
    <location>
        <begin position="779"/>
        <end position="842"/>
    </location>
</feature>
<evidence type="ECO:0000256" key="1">
    <source>
        <dbReference type="SAM" id="MobiDB-lite"/>
    </source>
</evidence>
<dbReference type="EMBL" id="CAUYUJ010015890">
    <property type="protein sequence ID" value="CAK0859303.1"/>
    <property type="molecule type" value="Genomic_DNA"/>
</dbReference>
<evidence type="ECO:0000313" key="3">
    <source>
        <dbReference type="EMBL" id="CAK0859303.1"/>
    </source>
</evidence>
<protein>
    <submittedName>
        <fullName evidence="3">Uncharacterized protein</fullName>
    </submittedName>
</protein>
<accession>A0ABN9UIH1</accession>
<feature type="transmembrane region" description="Helical" evidence="2">
    <location>
        <begin position="78"/>
        <end position="97"/>
    </location>
</feature>
<keyword evidence="2" id="KW-0472">Membrane</keyword>
<evidence type="ECO:0000313" key="4">
    <source>
        <dbReference type="Proteomes" id="UP001189429"/>
    </source>
</evidence>
<comment type="caution">
    <text evidence="3">The sequence shown here is derived from an EMBL/GenBank/DDBJ whole genome shotgun (WGS) entry which is preliminary data.</text>
</comment>
<keyword evidence="2" id="KW-0812">Transmembrane</keyword>
<keyword evidence="4" id="KW-1185">Reference proteome</keyword>
<sequence>MPDTYEPKVAAVAVKDRAHERPEAEAADDLIGIGAVLTNLVSAPSVMTTHVLIAEAFVALGMAIGAEKVMTVGIARLVMGWVAQVLLLALLFLVLRPEAAATFPDEEDHLMPGRRPAWRWSFLVGAVLVLVSLVPPVLHDRPELELIGREIVVVKSSTPPAPASWAYWDRAVGLSAIVVNARKPILKGMQDADTSWKDIVAQAPTGTQVKVSVGLDKNRTTVARGLLLKKAQRELVPLLDRNSFIDGMECAFSSQWKGFLRQGGVFSEFGKRQECSRPTRALQAVAKSTAELAPPDDEAEVVISQHLGVIDIDMLRRCSGGSETVFPRGAKVVSAAIYRKLAGLVAGAAAASLASSVSSRREVGAGTQREISRGERMALDELKIDPRKVDDLTLWSFGFCRAPPFPARDLSRGTLSKWAVPPVALEGLEGPRRMAAAVSSDSSRRALVPTVAGAMHGGPSSGPLFDIAHQPFAKTLETEVERQGAGLARWRADNCGAASLCQTPPPRGHEADLQLGWHFGEDFDILDGLTYQGFEMGPSVTVQGQLTGPLKGWGSRTPAIPDARADGLTVPELHRSRAASVVPYKAQLVPLPIRLILQEMALRKCRFRAPVTWLAKANDFHIDVLGLPKAPSVEAVALAARMRSASDTLLLGEVSNELLAHVVYLDVLAAVMAEAACASAARRGVLVSTTCTMTVGIGPLLVKMHGIKRKTIPARVGFVADSAADGYAQPGFLQPIPPPGYTTIGYVQLPACSALSQQATNEAPLWSFNLPEQVTAYGPQGAGHAGPAASASGLWQPGGGFPGGAADAWQSGGGGGGCLAAPWGPAAPGSPPTAGGAGLPPTARGCALVPPAAGHQGLPPTAGEAGVPGSCYGGSNMQMQMIAGMMPPPTHGTMRSRNKRTKSCC</sequence>
<organism evidence="3 4">
    <name type="scientific">Prorocentrum cordatum</name>
    <dbReference type="NCBI Taxonomy" id="2364126"/>
    <lineage>
        <taxon>Eukaryota</taxon>
        <taxon>Sar</taxon>
        <taxon>Alveolata</taxon>
        <taxon>Dinophyceae</taxon>
        <taxon>Prorocentrales</taxon>
        <taxon>Prorocentraceae</taxon>
        <taxon>Prorocentrum</taxon>
    </lineage>
</organism>
<dbReference type="Proteomes" id="UP001189429">
    <property type="component" value="Unassembled WGS sequence"/>
</dbReference>